<dbReference type="PANTHER" id="PTHR12161:SF16">
    <property type="entry name" value="REGULATOR OF VPS4 ACTIVITY IN THE MVB PATHWAY PROTEIN"/>
    <property type="match status" value="1"/>
</dbReference>
<dbReference type="InterPro" id="IPR042277">
    <property type="entry name" value="IST1-like"/>
</dbReference>
<evidence type="ECO:0000313" key="4">
    <source>
        <dbReference type="Proteomes" id="UP001428341"/>
    </source>
</evidence>
<dbReference type="Gene3D" id="1.20.1260.60">
    <property type="entry name" value="Vacuolar protein sorting-associated protein Ist1"/>
    <property type="match status" value="1"/>
</dbReference>
<gene>
    <name evidence="3" type="ORF">WN944_019854</name>
</gene>
<sequence length="419" mass="46735">MGKKLDFLLRKNNFKTYKFKPQVNLAISRLAVLKNQRQVKCSQARSDVVQFLQQGFQERALLRVEHVMKEQNMLDAFGMMEGYCNLLIERVHLIEQEKMCPDELKEAISTLLYAASRCGEFPELQEIRGLFTSHYGKEFVGRAIELRKNCGVNPKMIQKLSTRPPDLENRIKVLKEIAAESGIPLQLDEASSASTEENLSSMAHSKPEDSSETSPREMRKEDGLSDSVKPRKKYKDVADAAQAAFESAAYAAEAARAAVELSRTGSHDPGDHDSPSNHQRKVIDGQQPVNIDSQSKNQEIHGEIQAESSKKSKNIAELERAMSTSNSDSTEENLNVPTMSFDEVDPIKLLEKDTVFYDSDKEDVGSSLKQIPSSSKAVLKVKSGQPAADAAKGSEFQSKQHLDMVKGPISVRTRQVRGY</sequence>
<proteinExistence type="inferred from homology"/>
<evidence type="ECO:0008006" key="5">
    <source>
        <dbReference type="Google" id="ProtNLM"/>
    </source>
</evidence>
<reference evidence="3 4" key="1">
    <citation type="submission" date="2024-05" db="EMBL/GenBank/DDBJ databases">
        <title>Haplotype-resolved chromosome-level genome assembly of Huyou (Citrus changshanensis).</title>
        <authorList>
            <person name="Miao C."/>
            <person name="Chen W."/>
            <person name="Wu Y."/>
            <person name="Wang L."/>
            <person name="Zhao S."/>
            <person name="Grierson D."/>
            <person name="Xu C."/>
            <person name="Chen K."/>
        </authorList>
    </citation>
    <scope>NUCLEOTIDE SEQUENCE [LARGE SCALE GENOMIC DNA]</scope>
    <source>
        <strain evidence="3">01-14</strain>
        <tissue evidence="3">Leaf</tissue>
    </source>
</reference>
<feature type="compositionally biased region" description="Basic and acidic residues" evidence="2">
    <location>
        <begin position="298"/>
        <end position="320"/>
    </location>
</feature>
<feature type="compositionally biased region" description="Polar residues" evidence="2">
    <location>
        <begin position="287"/>
        <end position="297"/>
    </location>
</feature>
<feature type="region of interest" description="Disordered" evidence="2">
    <location>
        <begin position="260"/>
        <end position="338"/>
    </location>
</feature>
<dbReference type="Proteomes" id="UP001428341">
    <property type="component" value="Unassembled WGS sequence"/>
</dbReference>
<dbReference type="PANTHER" id="PTHR12161">
    <property type="entry name" value="IST1 FAMILY MEMBER"/>
    <property type="match status" value="1"/>
</dbReference>
<dbReference type="Pfam" id="PF03398">
    <property type="entry name" value="Ist1"/>
    <property type="match status" value="1"/>
</dbReference>
<evidence type="ECO:0000256" key="1">
    <source>
        <dbReference type="ARBA" id="ARBA00005536"/>
    </source>
</evidence>
<evidence type="ECO:0000313" key="3">
    <source>
        <dbReference type="EMBL" id="KAK9188451.1"/>
    </source>
</evidence>
<dbReference type="GO" id="GO:0015031">
    <property type="term" value="P:protein transport"/>
    <property type="evidence" value="ECO:0007669"/>
    <property type="project" value="InterPro"/>
</dbReference>
<feature type="compositionally biased region" description="Polar residues" evidence="2">
    <location>
        <begin position="322"/>
        <end position="338"/>
    </location>
</feature>
<accession>A0AAP0QJW5</accession>
<feature type="compositionally biased region" description="Basic and acidic residues" evidence="2">
    <location>
        <begin position="265"/>
        <end position="275"/>
    </location>
</feature>
<comment type="similarity">
    <text evidence="1">Belongs to the IST1 family.</text>
</comment>
<evidence type="ECO:0000256" key="2">
    <source>
        <dbReference type="SAM" id="MobiDB-lite"/>
    </source>
</evidence>
<protein>
    <recommendedName>
        <fullName evidence="5">IST1-like protein</fullName>
    </recommendedName>
</protein>
<name>A0AAP0QJW5_9ROSI</name>
<dbReference type="AlphaFoldDB" id="A0AAP0QJW5"/>
<organism evidence="3 4">
    <name type="scientific">Citrus x changshan-huyou</name>
    <dbReference type="NCBI Taxonomy" id="2935761"/>
    <lineage>
        <taxon>Eukaryota</taxon>
        <taxon>Viridiplantae</taxon>
        <taxon>Streptophyta</taxon>
        <taxon>Embryophyta</taxon>
        <taxon>Tracheophyta</taxon>
        <taxon>Spermatophyta</taxon>
        <taxon>Magnoliopsida</taxon>
        <taxon>eudicotyledons</taxon>
        <taxon>Gunneridae</taxon>
        <taxon>Pentapetalae</taxon>
        <taxon>rosids</taxon>
        <taxon>malvids</taxon>
        <taxon>Sapindales</taxon>
        <taxon>Rutaceae</taxon>
        <taxon>Aurantioideae</taxon>
        <taxon>Citrus</taxon>
    </lineage>
</organism>
<feature type="compositionally biased region" description="Polar residues" evidence="2">
    <location>
        <begin position="189"/>
        <end position="203"/>
    </location>
</feature>
<dbReference type="InterPro" id="IPR005061">
    <property type="entry name" value="Ist1"/>
</dbReference>
<dbReference type="EMBL" id="JBCGBO010000007">
    <property type="protein sequence ID" value="KAK9188451.1"/>
    <property type="molecule type" value="Genomic_DNA"/>
</dbReference>
<feature type="compositionally biased region" description="Basic and acidic residues" evidence="2">
    <location>
        <begin position="205"/>
        <end position="223"/>
    </location>
</feature>
<feature type="region of interest" description="Disordered" evidence="2">
    <location>
        <begin position="385"/>
        <end position="419"/>
    </location>
</feature>
<dbReference type="FunFam" id="1.20.1260.60:FF:000002">
    <property type="entry name" value="Vacuolar protein sorting-associated protein IST1"/>
    <property type="match status" value="1"/>
</dbReference>
<keyword evidence="4" id="KW-1185">Reference proteome</keyword>
<feature type="region of interest" description="Disordered" evidence="2">
    <location>
        <begin position="185"/>
        <end position="232"/>
    </location>
</feature>
<comment type="caution">
    <text evidence="3">The sequence shown here is derived from an EMBL/GenBank/DDBJ whole genome shotgun (WGS) entry which is preliminary data.</text>
</comment>